<organism evidence="2 3">
    <name type="scientific">Bariatricus massiliensis</name>
    <dbReference type="NCBI Taxonomy" id="1745713"/>
    <lineage>
        <taxon>Bacteria</taxon>
        <taxon>Bacillati</taxon>
        <taxon>Bacillota</taxon>
        <taxon>Clostridia</taxon>
        <taxon>Lachnospirales</taxon>
        <taxon>Lachnospiraceae</taxon>
        <taxon>Bariatricus</taxon>
    </lineage>
</organism>
<dbReference type="SUPFAM" id="SSF55166">
    <property type="entry name" value="Hedgehog/DD-peptidase"/>
    <property type="match status" value="1"/>
</dbReference>
<evidence type="ECO:0000313" key="3">
    <source>
        <dbReference type="Proteomes" id="UP001299546"/>
    </source>
</evidence>
<reference evidence="2 3" key="1">
    <citation type="submission" date="2021-10" db="EMBL/GenBank/DDBJ databases">
        <title>Collection of gut derived symbiotic bacterial strains cultured from healthy donors.</title>
        <authorList>
            <person name="Lin H."/>
            <person name="Littmann E."/>
            <person name="Kohout C."/>
            <person name="Pamer E.G."/>
        </authorList>
    </citation>
    <scope>NUCLEOTIDE SEQUENCE [LARGE SCALE GENOMIC DNA]</scope>
    <source>
        <strain evidence="2 3">DFI.1.165</strain>
    </source>
</reference>
<dbReference type="Proteomes" id="UP001299546">
    <property type="component" value="Unassembled WGS sequence"/>
</dbReference>
<keyword evidence="3" id="KW-1185">Reference proteome</keyword>
<comment type="caution">
    <text evidence="2">The sequence shown here is derived from an EMBL/GenBank/DDBJ whole genome shotgun (WGS) entry which is preliminary data.</text>
</comment>
<dbReference type="InterPro" id="IPR009045">
    <property type="entry name" value="Zn_M74/Hedgehog-like"/>
</dbReference>
<proteinExistence type="predicted"/>
<dbReference type="EMBL" id="JAJCIS010000016">
    <property type="protein sequence ID" value="MCB7388917.1"/>
    <property type="molecule type" value="Genomic_DNA"/>
</dbReference>
<dbReference type="Pfam" id="PF13539">
    <property type="entry name" value="Peptidase_M15_4"/>
    <property type="match status" value="1"/>
</dbReference>
<dbReference type="InterPro" id="IPR039561">
    <property type="entry name" value="Peptidase_M15C"/>
</dbReference>
<evidence type="ECO:0000313" key="2">
    <source>
        <dbReference type="EMBL" id="MCB7388917.1"/>
    </source>
</evidence>
<feature type="domain" description="Peptidase M15C" evidence="1">
    <location>
        <begin position="191"/>
        <end position="274"/>
    </location>
</feature>
<name>A0ABS8DKP4_9FIRM</name>
<dbReference type="Gene3D" id="3.30.1380.10">
    <property type="match status" value="1"/>
</dbReference>
<sequence length="276" mass="31149">MREKTVNILLVCCLAAVVNVAARNLEIIGDRMNDGGETVKQAHTNREVLGEVKAQTPHIIDEKAGTVIAKSAIDREGLERCFISREITEAVFQRIRGKSYQEGGETELSNLRYLKVLHYNFEHEIQVGELIVSAGLAEELCTIFQELFLAEYEIQSMRLIDDYWTGDGNSSDEASIQANNSSAFCYRVIAGKEKLSRHAYGCAVDINPLQNPCVAYADGIPCGYPAYSAEFVEWRQGVRHVITEDDVCCRIFKEHGFNWGGDWSNPKDYQHFEKRE</sequence>
<protein>
    <submittedName>
        <fullName evidence="2">M15 family metallopeptidase</fullName>
    </submittedName>
</protein>
<evidence type="ECO:0000259" key="1">
    <source>
        <dbReference type="Pfam" id="PF13539"/>
    </source>
</evidence>
<gene>
    <name evidence="2" type="ORF">LIZ65_16635</name>
</gene>
<dbReference type="RefSeq" id="WP_066733435.1">
    <property type="nucleotide sequence ID" value="NZ_JAJCIQ010000016.1"/>
</dbReference>
<accession>A0ABS8DKP4</accession>